<dbReference type="InterPro" id="IPR036291">
    <property type="entry name" value="NAD(P)-bd_dom_sf"/>
</dbReference>
<accession>A0A2S5R8U4</accession>
<dbReference type="SMART" id="SM00859">
    <property type="entry name" value="Semialdhyde_dh"/>
    <property type="match status" value="1"/>
</dbReference>
<feature type="domain" description="Semialdehyde dehydrogenase NAD-binding" evidence="3">
    <location>
        <begin position="10"/>
        <end position="120"/>
    </location>
</feature>
<dbReference type="Proteomes" id="UP000239425">
    <property type="component" value="Unassembled WGS sequence"/>
</dbReference>
<dbReference type="NCBIfam" id="NF011456">
    <property type="entry name" value="PRK14874.1"/>
    <property type="match status" value="1"/>
</dbReference>
<feature type="active site" description="Acyl-thioester intermediate" evidence="2">
    <location>
        <position position="130"/>
    </location>
</feature>
<dbReference type="InterPro" id="IPR000534">
    <property type="entry name" value="Semialdehyde_DH_NAD-bd"/>
</dbReference>
<dbReference type="OrthoDB" id="9805684at2"/>
<protein>
    <submittedName>
        <fullName evidence="4">Aspartate-semialdehyde dehydrogenase 2</fullName>
    </submittedName>
</protein>
<dbReference type="Gene3D" id="3.40.50.720">
    <property type="entry name" value="NAD(P)-binding Rossmann-like Domain"/>
    <property type="match status" value="1"/>
</dbReference>
<comment type="caution">
    <text evidence="4">The sequence shown here is derived from an EMBL/GenBank/DDBJ whole genome shotgun (WGS) entry which is preliminary data.</text>
</comment>
<dbReference type="GO" id="GO:0046983">
    <property type="term" value="F:protein dimerization activity"/>
    <property type="evidence" value="ECO:0007669"/>
    <property type="project" value="InterPro"/>
</dbReference>
<evidence type="ECO:0000313" key="4">
    <source>
        <dbReference type="EMBL" id="PPE03602.1"/>
    </source>
</evidence>
<dbReference type="PIRSF" id="PIRSF000148">
    <property type="entry name" value="ASA_dh"/>
    <property type="match status" value="1"/>
</dbReference>
<dbReference type="AlphaFoldDB" id="A0A2S5R8U4"/>
<dbReference type="Pfam" id="PF01118">
    <property type="entry name" value="Semialdhyde_dh"/>
    <property type="match status" value="1"/>
</dbReference>
<dbReference type="PANTHER" id="PTHR46278:SF2">
    <property type="entry name" value="ASPARTATE-SEMIALDEHYDE DEHYDROGENASE"/>
    <property type="match status" value="1"/>
</dbReference>
<evidence type="ECO:0000256" key="2">
    <source>
        <dbReference type="PIRSR" id="PIRSR000148-1"/>
    </source>
</evidence>
<organism evidence="4 5">
    <name type="scientific">Holospora curviuscula</name>
    <dbReference type="NCBI Taxonomy" id="1082868"/>
    <lineage>
        <taxon>Bacteria</taxon>
        <taxon>Pseudomonadati</taxon>
        <taxon>Pseudomonadota</taxon>
        <taxon>Alphaproteobacteria</taxon>
        <taxon>Holosporales</taxon>
        <taxon>Holosporaceae</taxon>
        <taxon>Holospora</taxon>
    </lineage>
</organism>
<dbReference type="PANTHER" id="PTHR46278">
    <property type="entry name" value="DEHYDROGENASE, PUTATIVE-RELATED"/>
    <property type="match status" value="1"/>
</dbReference>
<sequence>MFFSSYVKARVALVGATGVVGRTALKLMMEHADLWEVSLFASKQCTLDLEGRLLNVHPLDQADFSCFDVCMFATEENVSKRWIESALHAGARVVDSSSWRRLDPSVPLVVPGVNQQILQKEHSLCAHSNCIVSPLACVLAPLNVLYGLKCIHIATYQSVSGAGKYGVEACLMETKKKLSGTPLETSYFPKNIGFNVIPQIGQLDHMGHSSEEEKIQKELHRILQVDCPIFSTAVRVPVLQGHASAVWVEFQRPWSKEEVQEAWCKAPHIEVAREYQTPLELQGRDVVSVGRVRQLTPFHLAVWVCSDNLLRGAASDMVDIAKIMVQQKN</sequence>
<dbReference type="EMBL" id="PHHC01000089">
    <property type="protein sequence ID" value="PPE03602.1"/>
    <property type="molecule type" value="Genomic_DNA"/>
</dbReference>
<gene>
    <name evidence="4" type="ORF">HCUR_00942</name>
</gene>
<proteinExistence type="inferred from homology"/>
<dbReference type="Gene3D" id="3.30.360.10">
    <property type="entry name" value="Dihydrodipicolinate Reductase, domain 2"/>
    <property type="match status" value="1"/>
</dbReference>
<evidence type="ECO:0000259" key="3">
    <source>
        <dbReference type="SMART" id="SM00859"/>
    </source>
</evidence>
<dbReference type="InterPro" id="IPR012280">
    <property type="entry name" value="Semialdhyde_DH_dimer_dom"/>
</dbReference>
<dbReference type="SUPFAM" id="SSF51735">
    <property type="entry name" value="NAD(P)-binding Rossmann-fold domains"/>
    <property type="match status" value="1"/>
</dbReference>
<dbReference type="Pfam" id="PF02774">
    <property type="entry name" value="Semialdhyde_dhC"/>
    <property type="match status" value="1"/>
</dbReference>
<evidence type="ECO:0000313" key="5">
    <source>
        <dbReference type="Proteomes" id="UP000239425"/>
    </source>
</evidence>
<dbReference type="GO" id="GO:0051287">
    <property type="term" value="F:NAD binding"/>
    <property type="evidence" value="ECO:0007669"/>
    <property type="project" value="InterPro"/>
</dbReference>
<name>A0A2S5R8U4_9PROT</name>
<evidence type="ECO:0000256" key="1">
    <source>
        <dbReference type="ARBA" id="ARBA00010584"/>
    </source>
</evidence>
<reference evidence="4 5" key="1">
    <citation type="submission" date="2017-11" db="EMBL/GenBank/DDBJ databases">
        <title>Comparative genomic analysis of Holospora spp., intranuclear symbionts of paramecia.</title>
        <authorList>
            <person name="Garushyants S.K."/>
            <person name="Beliavskaya A."/>
            <person name="Malko D.B."/>
            <person name="Logacheva M.D."/>
            <person name="Rautian M.S."/>
            <person name="Gelfand M.S."/>
        </authorList>
    </citation>
    <scope>NUCLEOTIDE SEQUENCE [LARGE SCALE GENOMIC DNA]</scope>
    <source>
        <strain evidence="5">02AZ16</strain>
    </source>
</reference>
<dbReference type="GO" id="GO:0016620">
    <property type="term" value="F:oxidoreductase activity, acting on the aldehyde or oxo group of donors, NAD or NADP as acceptor"/>
    <property type="evidence" value="ECO:0007669"/>
    <property type="project" value="InterPro"/>
</dbReference>
<dbReference type="SUPFAM" id="SSF55347">
    <property type="entry name" value="Glyceraldehyde-3-phosphate dehydrogenase-like, C-terminal domain"/>
    <property type="match status" value="1"/>
</dbReference>
<keyword evidence="5" id="KW-1185">Reference proteome</keyword>
<dbReference type="RefSeq" id="WP_104206950.1">
    <property type="nucleotide sequence ID" value="NZ_PHHC01000089.1"/>
</dbReference>
<dbReference type="GO" id="GO:0008652">
    <property type="term" value="P:amino acid biosynthetic process"/>
    <property type="evidence" value="ECO:0007669"/>
    <property type="project" value="InterPro"/>
</dbReference>
<comment type="similarity">
    <text evidence="1">Belongs to the aspartate-semialdehyde dehydrogenase family.</text>
</comment>
<feature type="active site" description="Proton acceptor" evidence="2">
    <location>
        <position position="242"/>
    </location>
</feature>